<name>A0A8H6IBC0_9AGAR</name>
<dbReference type="OrthoDB" id="3172239at2759"/>
<dbReference type="AlphaFoldDB" id="A0A8H6IBC0"/>
<dbReference type="Proteomes" id="UP000521943">
    <property type="component" value="Unassembled WGS sequence"/>
</dbReference>
<evidence type="ECO:0000313" key="2">
    <source>
        <dbReference type="Proteomes" id="UP000521943"/>
    </source>
</evidence>
<accession>A0A8H6IBC0</accession>
<reference evidence="1 2" key="1">
    <citation type="submission" date="2020-07" db="EMBL/GenBank/DDBJ databases">
        <title>Comparative genomics of pyrophilous fungi reveals a link between fire events and developmental genes.</title>
        <authorList>
            <consortium name="DOE Joint Genome Institute"/>
            <person name="Steindorff A.S."/>
            <person name="Carver A."/>
            <person name="Calhoun S."/>
            <person name="Stillman K."/>
            <person name="Liu H."/>
            <person name="Lipzen A."/>
            <person name="Pangilinan J."/>
            <person name="Labutti K."/>
            <person name="Bruns T.D."/>
            <person name="Grigoriev I.V."/>
        </authorList>
    </citation>
    <scope>NUCLEOTIDE SEQUENCE [LARGE SCALE GENOMIC DNA]</scope>
    <source>
        <strain evidence="1 2">CBS 144469</strain>
    </source>
</reference>
<dbReference type="EMBL" id="JACGCI010000008">
    <property type="protein sequence ID" value="KAF6761979.1"/>
    <property type="molecule type" value="Genomic_DNA"/>
</dbReference>
<sequence>MKTMATQQMEPHQPLNVPSGEVVAAASTPFSNSTQILLASTKRPDTTKYREELALRLHELELEEQALKTSHNSVTPICCLPDELLVLIFLELALMVRQEFDTRYGIWHSGAEKLRWVPQINICRHWREVAIRCTGLWMRPVFNKKMPEWAAIMLDRSKQAPLALNLNENALGSPPDPTNIKALSTIAGRLRAWSTAPMLESLTVDNSYAGCMPYSRGKDLFPKVFLLGGTPALRKLEVLFCYVKWSKLPVHNVPQLTHLSLAGGEETQDGNRPTTQEFLDALLAMPLLESLKLVNFLPDEESPKLSRTTLPVSLTCVKLEDSGTIITRFFDTVALPSSAIVKVYDRREKAEPDEIKAQILSAKLCLESGPQTAIHTSIVNGVRKLNAEYVYLNCNSGGKTVFKMWPLADDDPKKLATFEFTYKDDANYKERLDNLHLLQEVFDLAPLEMFTLEGGSHVHTDTWRRIFVSLPNLKEIKLVGDTHFGRFVRAIRLGQVRIVNPTVTPPRIKALAFPSLSKLTFSEVDLNLKRTQKKTKAESPFRKFGRLMRTRSTSSAPIPEVIIEECKNITTGEKARLDAYYVPRMRVQWDGKEHAASTWATLEHSPESLAESSDES</sequence>
<gene>
    <name evidence="1" type="ORF">DFP72DRAFT_1147857</name>
</gene>
<organism evidence="1 2">
    <name type="scientific">Ephemerocybe angulata</name>
    <dbReference type="NCBI Taxonomy" id="980116"/>
    <lineage>
        <taxon>Eukaryota</taxon>
        <taxon>Fungi</taxon>
        <taxon>Dikarya</taxon>
        <taxon>Basidiomycota</taxon>
        <taxon>Agaricomycotina</taxon>
        <taxon>Agaricomycetes</taxon>
        <taxon>Agaricomycetidae</taxon>
        <taxon>Agaricales</taxon>
        <taxon>Agaricineae</taxon>
        <taxon>Psathyrellaceae</taxon>
        <taxon>Ephemerocybe</taxon>
    </lineage>
</organism>
<proteinExistence type="predicted"/>
<comment type="caution">
    <text evidence="1">The sequence shown here is derived from an EMBL/GenBank/DDBJ whole genome shotgun (WGS) entry which is preliminary data.</text>
</comment>
<evidence type="ECO:0000313" key="1">
    <source>
        <dbReference type="EMBL" id="KAF6761979.1"/>
    </source>
</evidence>
<keyword evidence="2" id="KW-1185">Reference proteome</keyword>
<protein>
    <recommendedName>
        <fullName evidence="3">F-box domain-containing protein</fullName>
    </recommendedName>
</protein>
<evidence type="ECO:0008006" key="3">
    <source>
        <dbReference type="Google" id="ProtNLM"/>
    </source>
</evidence>